<feature type="chain" id="PRO_5045791840" evidence="3">
    <location>
        <begin position="17"/>
        <end position="237"/>
    </location>
</feature>
<evidence type="ECO:0000256" key="3">
    <source>
        <dbReference type="SAM" id="SignalP"/>
    </source>
</evidence>
<reference evidence="4 5" key="1">
    <citation type="submission" date="2024-07" db="EMBL/GenBank/DDBJ databases">
        <title>Section-level genome sequencing and comparative genomics of Aspergillus sections Usti and Cavernicolus.</title>
        <authorList>
            <consortium name="Lawrence Berkeley National Laboratory"/>
            <person name="Nybo J.L."/>
            <person name="Vesth T.C."/>
            <person name="Theobald S."/>
            <person name="Frisvad J.C."/>
            <person name="Larsen T.O."/>
            <person name="Kjaerboelling I."/>
            <person name="Rothschild-Mancinelli K."/>
            <person name="Lyhne E.K."/>
            <person name="Kogle M.E."/>
            <person name="Barry K."/>
            <person name="Clum A."/>
            <person name="Na H."/>
            <person name="Ledsgaard L."/>
            <person name="Lin J."/>
            <person name="Lipzen A."/>
            <person name="Kuo A."/>
            <person name="Riley R."/>
            <person name="Mondo S."/>
            <person name="LaButti K."/>
            <person name="Haridas S."/>
            <person name="Pangalinan J."/>
            <person name="Salamov A.A."/>
            <person name="Simmons B.A."/>
            <person name="Magnuson J.K."/>
            <person name="Chen J."/>
            <person name="Drula E."/>
            <person name="Henrissat B."/>
            <person name="Wiebenga A."/>
            <person name="Lubbers R.J."/>
            <person name="Gomes A.C."/>
            <person name="Makela M.R."/>
            <person name="Stajich J."/>
            <person name="Grigoriev I.V."/>
            <person name="Mortensen U.H."/>
            <person name="De vries R.P."/>
            <person name="Baker S.E."/>
            <person name="Andersen M.R."/>
        </authorList>
    </citation>
    <scope>NUCLEOTIDE SEQUENCE [LARGE SCALE GENOMIC DNA]</scope>
    <source>
        <strain evidence="4 5">CBS 600.67</strain>
    </source>
</reference>
<keyword evidence="2" id="KW-0012">Acyltransferase</keyword>
<comment type="caution">
    <text evidence="4">The sequence shown here is derived from an EMBL/GenBank/DDBJ whole genome shotgun (WGS) entry which is preliminary data.</text>
</comment>
<dbReference type="PANTHER" id="PTHR12283">
    <property type="entry name" value="GLUTAMINYL-PEPTIDE CYCLOTRANSFERASE"/>
    <property type="match status" value="1"/>
</dbReference>
<proteinExistence type="predicted"/>
<organism evidence="4 5">
    <name type="scientific">Aspergillus cavernicola</name>
    <dbReference type="NCBI Taxonomy" id="176166"/>
    <lineage>
        <taxon>Eukaryota</taxon>
        <taxon>Fungi</taxon>
        <taxon>Dikarya</taxon>
        <taxon>Ascomycota</taxon>
        <taxon>Pezizomycotina</taxon>
        <taxon>Eurotiomycetes</taxon>
        <taxon>Eurotiomycetidae</taxon>
        <taxon>Eurotiales</taxon>
        <taxon>Aspergillaceae</taxon>
        <taxon>Aspergillus</taxon>
        <taxon>Aspergillus subgen. Nidulantes</taxon>
    </lineage>
</organism>
<dbReference type="Gene3D" id="3.40.630.10">
    <property type="entry name" value="Zn peptidases"/>
    <property type="match status" value="1"/>
</dbReference>
<evidence type="ECO:0000256" key="2">
    <source>
        <dbReference type="ARBA" id="ARBA00023315"/>
    </source>
</evidence>
<dbReference type="PANTHER" id="PTHR12283:SF6">
    <property type="entry name" value="GLUTAMINYL-PEPTIDE CYCLOTRANSFERASE-RELATED"/>
    <property type="match status" value="1"/>
</dbReference>
<keyword evidence="1" id="KW-0808">Transferase</keyword>
<evidence type="ECO:0000256" key="1">
    <source>
        <dbReference type="ARBA" id="ARBA00022679"/>
    </source>
</evidence>
<keyword evidence="3" id="KW-0732">Signal</keyword>
<dbReference type="InterPro" id="IPR040234">
    <property type="entry name" value="QC/QCL"/>
</dbReference>
<gene>
    <name evidence="4" type="ORF">BDW59DRAFT_161709</name>
</gene>
<evidence type="ECO:0000313" key="4">
    <source>
        <dbReference type="EMBL" id="KAL2825482.1"/>
    </source>
</evidence>
<protein>
    <submittedName>
        <fullName evidence="4">Uncharacterized protein</fullName>
    </submittedName>
</protein>
<keyword evidence="5" id="KW-1185">Reference proteome</keyword>
<accession>A0ABR4ICX9</accession>
<dbReference type="EMBL" id="JBFXLS010000036">
    <property type="protein sequence ID" value="KAL2825482.1"/>
    <property type="molecule type" value="Genomic_DNA"/>
</dbReference>
<sequence length="237" mass="26706">MNIAITLGILAAIAAAAPIRCLDWWHLDAWMPGNPFYEDKDENSPRTLILSADSFHDHITEKFICNTTSHPFPVQAPTSIFTPAQPSLLCCIPEVQEHPGQMHTKRPPLAILLLQAAHWVVGDINPDLESSSSARRETRLDAIELFVLLDLLGAKDPTIPSYYPVTHREYQRLVGLEERLKEMGRFYSDADAESASAGQWFIDRDRDVRNLTRATVQDDQVPFSAVRVEVLHVIDVR</sequence>
<dbReference type="Proteomes" id="UP001610335">
    <property type="component" value="Unassembled WGS sequence"/>
</dbReference>
<evidence type="ECO:0000313" key="5">
    <source>
        <dbReference type="Proteomes" id="UP001610335"/>
    </source>
</evidence>
<name>A0ABR4ICX9_9EURO</name>
<feature type="signal peptide" evidence="3">
    <location>
        <begin position="1"/>
        <end position="16"/>
    </location>
</feature>